<accession>L9XK82</accession>
<dbReference type="InterPro" id="IPR055768">
    <property type="entry name" value="DUF7344"/>
</dbReference>
<name>L9XK82_9EURY</name>
<dbReference type="Pfam" id="PF24035">
    <property type="entry name" value="DUF7344"/>
    <property type="match status" value="1"/>
</dbReference>
<keyword evidence="3" id="KW-1185">Reference proteome</keyword>
<evidence type="ECO:0000259" key="1">
    <source>
        <dbReference type="Pfam" id="PF24035"/>
    </source>
</evidence>
<comment type="caution">
    <text evidence="2">The sequence shown here is derived from an EMBL/GenBank/DDBJ whole genome shotgun (WGS) entry which is preliminary data.</text>
</comment>
<dbReference type="Proteomes" id="UP000011602">
    <property type="component" value="Unassembled WGS sequence"/>
</dbReference>
<proteinExistence type="predicted"/>
<evidence type="ECO:0000313" key="2">
    <source>
        <dbReference type="EMBL" id="ELY62140.1"/>
    </source>
</evidence>
<dbReference type="EMBL" id="AOHZ01000003">
    <property type="protein sequence ID" value="ELY62140.1"/>
    <property type="molecule type" value="Genomic_DNA"/>
</dbReference>
<gene>
    <name evidence="2" type="ORF">C493_00955</name>
</gene>
<sequence>MFSTLADSHRRLCCRHVAVTDATTVSIDELRTTLADASSAATEPDPNRAARIETRLRHVHLPMLDEAEVFEYDATQGTVQAGPLFPLATDLVEATADAPEVDAAMPVLE</sequence>
<feature type="domain" description="DUF7344" evidence="1">
    <location>
        <begin position="2"/>
        <end position="80"/>
    </location>
</feature>
<organism evidence="2 3">
    <name type="scientific">Natronolimnohabitans innermongolicus JCM 12255</name>
    <dbReference type="NCBI Taxonomy" id="1227499"/>
    <lineage>
        <taxon>Archaea</taxon>
        <taxon>Methanobacteriati</taxon>
        <taxon>Methanobacteriota</taxon>
        <taxon>Stenosarchaea group</taxon>
        <taxon>Halobacteria</taxon>
        <taxon>Halobacteriales</taxon>
        <taxon>Natrialbaceae</taxon>
        <taxon>Natronolimnohabitans</taxon>
    </lineage>
</organism>
<protein>
    <recommendedName>
        <fullName evidence="1">DUF7344 domain-containing protein</fullName>
    </recommendedName>
</protein>
<reference evidence="2 3" key="1">
    <citation type="journal article" date="2014" name="PLoS Genet.">
        <title>Phylogenetically driven sequencing of extremely halophilic archaea reveals strategies for static and dynamic osmo-response.</title>
        <authorList>
            <person name="Becker E.A."/>
            <person name="Seitzer P.M."/>
            <person name="Tritt A."/>
            <person name="Larsen D."/>
            <person name="Krusor M."/>
            <person name="Yao A.I."/>
            <person name="Wu D."/>
            <person name="Madern D."/>
            <person name="Eisen J.A."/>
            <person name="Darling A.E."/>
            <person name="Facciotti M.T."/>
        </authorList>
    </citation>
    <scope>NUCLEOTIDE SEQUENCE [LARGE SCALE GENOMIC DNA]</scope>
    <source>
        <strain evidence="2 3">JCM 12255</strain>
    </source>
</reference>
<dbReference type="AlphaFoldDB" id="L9XK82"/>
<evidence type="ECO:0000313" key="3">
    <source>
        <dbReference type="Proteomes" id="UP000011602"/>
    </source>
</evidence>